<keyword evidence="3" id="KW-1185">Reference proteome</keyword>
<proteinExistence type="predicted"/>
<name>A0AAV5LZB7_9ROSI</name>
<evidence type="ECO:0000313" key="2">
    <source>
        <dbReference type="EMBL" id="GKV42876.1"/>
    </source>
</evidence>
<gene>
    <name evidence="2" type="ORF">SLEP1_g50238</name>
</gene>
<sequence length="95" mass="10128">MDNLSLKRLSHTKIYKQGTGASRLGKAGGSAGEKLTGYPKLKEPRAININPSQFKQEQRNLMAVLTEKCPEFAPTTRAAGGQGQKSIADPAFPAG</sequence>
<dbReference type="AlphaFoldDB" id="A0AAV5LZB7"/>
<evidence type="ECO:0000256" key="1">
    <source>
        <dbReference type="SAM" id="MobiDB-lite"/>
    </source>
</evidence>
<protein>
    <submittedName>
        <fullName evidence="2">Uncharacterized protein</fullName>
    </submittedName>
</protein>
<feature type="region of interest" description="Disordered" evidence="1">
    <location>
        <begin position="17"/>
        <end position="41"/>
    </location>
</feature>
<feature type="region of interest" description="Disordered" evidence="1">
    <location>
        <begin position="74"/>
        <end position="95"/>
    </location>
</feature>
<accession>A0AAV5LZB7</accession>
<organism evidence="2 3">
    <name type="scientific">Rubroshorea leprosula</name>
    <dbReference type="NCBI Taxonomy" id="152421"/>
    <lineage>
        <taxon>Eukaryota</taxon>
        <taxon>Viridiplantae</taxon>
        <taxon>Streptophyta</taxon>
        <taxon>Embryophyta</taxon>
        <taxon>Tracheophyta</taxon>
        <taxon>Spermatophyta</taxon>
        <taxon>Magnoliopsida</taxon>
        <taxon>eudicotyledons</taxon>
        <taxon>Gunneridae</taxon>
        <taxon>Pentapetalae</taxon>
        <taxon>rosids</taxon>
        <taxon>malvids</taxon>
        <taxon>Malvales</taxon>
        <taxon>Dipterocarpaceae</taxon>
        <taxon>Rubroshorea</taxon>
    </lineage>
</organism>
<dbReference type="Proteomes" id="UP001054252">
    <property type="component" value="Unassembled WGS sequence"/>
</dbReference>
<dbReference type="EMBL" id="BPVZ01000162">
    <property type="protein sequence ID" value="GKV42876.1"/>
    <property type="molecule type" value="Genomic_DNA"/>
</dbReference>
<reference evidence="2 3" key="1">
    <citation type="journal article" date="2021" name="Commun. Biol.">
        <title>The genome of Shorea leprosula (Dipterocarpaceae) highlights the ecological relevance of drought in aseasonal tropical rainforests.</title>
        <authorList>
            <person name="Ng K.K.S."/>
            <person name="Kobayashi M.J."/>
            <person name="Fawcett J.A."/>
            <person name="Hatakeyama M."/>
            <person name="Paape T."/>
            <person name="Ng C.H."/>
            <person name="Ang C.C."/>
            <person name="Tnah L.H."/>
            <person name="Lee C.T."/>
            <person name="Nishiyama T."/>
            <person name="Sese J."/>
            <person name="O'Brien M.J."/>
            <person name="Copetti D."/>
            <person name="Mohd Noor M.I."/>
            <person name="Ong R.C."/>
            <person name="Putra M."/>
            <person name="Sireger I.Z."/>
            <person name="Indrioko S."/>
            <person name="Kosugi Y."/>
            <person name="Izuno A."/>
            <person name="Isagi Y."/>
            <person name="Lee S.L."/>
            <person name="Shimizu K.K."/>
        </authorList>
    </citation>
    <scope>NUCLEOTIDE SEQUENCE [LARGE SCALE GENOMIC DNA]</scope>
    <source>
        <strain evidence="2">214</strain>
    </source>
</reference>
<comment type="caution">
    <text evidence="2">The sequence shown here is derived from an EMBL/GenBank/DDBJ whole genome shotgun (WGS) entry which is preliminary data.</text>
</comment>
<evidence type="ECO:0000313" key="3">
    <source>
        <dbReference type="Proteomes" id="UP001054252"/>
    </source>
</evidence>